<protein>
    <submittedName>
        <fullName evidence="6">Sugar ABC transporter substrate-binding protein</fullName>
    </submittedName>
</protein>
<evidence type="ECO:0000313" key="6">
    <source>
        <dbReference type="EMBL" id="RGV77536.1"/>
    </source>
</evidence>
<gene>
    <name evidence="6" type="ORF">DWW02_07675</name>
</gene>
<dbReference type="Gene3D" id="3.40.190.10">
    <property type="entry name" value="Periplasmic binding protein-like II"/>
    <property type="match status" value="1"/>
</dbReference>
<dbReference type="PANTHER" id="PTHR43649:SF34">
    <property type="entry name" value="ABC TRANSPORTER PERIPLASMIC-BINDING PROTEIN YCJN-RELATED"/>
    <property type="match status" value="1"/>
</dbReference>
<comment type="caution">
    <text evidence="6">The sequence shown here is derived from an EMBL/GenBank/DDBJ whole genome shotgun (WGS) entry which is preliminary data.</text>
</comment>
<dbReference type="Pfam" id="PF01547">
    <property type="entry name" value="SBP_bac_1"/>
    <property type="match status" value="1"/>
</dbReference>
<name>A0A412ZBR1_9FIRM</name>
<dbReference type="SUPFAM" id="SSF53850">
    <property type="entry name" value="Periplasmic binding protein-like II"/>
    <property type="match status" value="1"/>
</dbReference>
<evidence type="ECO:0000256" key="2">
    <source>
        <dbReference type="ARBA" id="ARBA00022448"/>
    </source>
</evidence>
<organism evidence="6 7">
    <name type="scientific">Enterocloster bolteae</name>
    <dbReference type="NCBI Taxonomy" id="208479"/>
    <lineage>
        <taxon>Bacteria</taxon>
        <taxon>Bacillati</taxon>
        <taxon>Bacillota</taxon>
        <taxon>Clostridia</taxon>
        <taxon>Lachnospirales</taxon>
        <taxon>Lachnospiraceae</taxon>
        <taxon>Enterocloster</taxon>
    </lineage>
</organism>
<accession>A0A412ZBR1</accession>
<sequence length="466" mass="50965">MTKKGKRILGVIMGAAVMMAAAGCGQSADSGTKDAQEVKVSENNAENADSAQAESAEEATGTIEMWSMLTQQERADELQKLADSYMEQNPGTQINITVMPWSGAMDKIVSAIMAGNAPDIMVTGTGYPQSLAGTGGLLELSDLVEEIGGKDAFLSTSLSVQGAYEDGLYSVPLYITPYVAYYRDSWLKEAGIETLPTTWEEYYDMCKAVTDPSKDRYGFALPLGDLHAWKTIWSFLQANDVDLLNVDENGEWYIDLDDESRAAMVETYDYLYKLVKDCAPEGTVGYTQTNVREMVAGGTVMSRIDTPEIYYTLQSVAPDDMDDVSYFKIPGRKKTGSGQGWVGLSISSDGNTGLAKDFVRYMFTGDNMVDFYLSYPYAMFPAKEDLFQNTKYQENLPDNLKEMVPDMALDILSTSNGLGMVNGPFPGAGEFESQCILGNGLIKMLSDGYSADQAVDYIVGELEKLL</sequence>
<evidence type="ECO:0000256" key="5">
    <source>
        <dbReference type="SAM" id="SignalP"/>
    </source>
</evidence>
<feature type="compositionally biased region" description="Low complexity" evidence="4">
    <location>
        <begin position="41"/>
        <end position="54"/>
    </location>
</feature>
<evidence type="ECO:0000256" key="4">
    <source>
        <dbReference type="SAM" id="MobiDB-lite"/>
    </source>
</evidence>
<proteinExistence type="inferred from homology"/>
<evidence type="ECO:0000256" key="1">
    <source>
        <dbReference type="ARBA" id="ARBA00008520"/>
    </source>
</evidence>
<dbReference type="InterPro" id="IPR050490">
    <property type="entry name" value="Bact_solute-bd_prot1"/>
</dbReference>
<feature type="compositionally biased region" description="Basic and acidic residues" evidence="4">
    <location>
        <begin position="31"/>
        <end position="40"/>
    </location>
</feature>
<reference evidence="6 7" key="1">
    <citation type="submission" date="2018-08" db="EMBL/GenBank/DDBJ databases">
        <title>A genome reference for cultivated species of the human gut microbiota.</title>
        <authorList>
            <person name="Zou Y."/>
            <person name="Xue W."/>
            <person name="Luo G."/>
        </authorList>
    </citation>
    <scope>NUCLEOTIDE SEQUENCE [LARGE SCALE GENOMIC DNA]</scope>
    <source>
        <strain evidence="6 7">AF14-18</strain>
    </source>
</reference>
<feature type="region of interest" description="Disordered" evidence="4">
    <location>
        <begin position="25"/>
        <end position="59"/>
    </location>
</feature>
<dbReference type="KEGG" id="cbol:CGC65_18785"/>
<feature type="signal peptide" evidence="5">
    <location>
        <begin position="1"/>
        <end position="22"/>
    </location>
</feature>
<keyword evidence="2" id="KW-0813">Transport</keyword>
<feature type="chain" id="PRO_5039531552" evidence="5">
    <location>
        <begin position="23"/>
        <end position="466"/>
    </location>
</feature>
<comment type="similarity">
    <text evidence="1">Belongs to the bacterial solute-binding protein 1 family.</text>
</comment>
<dbReference type="AlphaFoldDB" id="A0A412ZBR1"/>
<dbReference type="RefSeq" id="WP_002564928.1">
    <property type="nucleotide sequence ID" value="NZ_CABKUK010000001.1"/>
</dbReference>
<evidence type="ECO:0000313" key="7">
    <source>
        <dbReference type="Proteomes" id="UP000284543"/>
    </source>
</evidence>
<dbReference type="EMBL" id="QRZM01000002">
    <property type="protein sequence ID" value="RGV77536.1"/>
    <property type="molecule type" value="Genomic_DNA"/>
</dbReference>
<evidence type="ECO:0000256" key="3">
    <source>
        <dbReference type="ARBA" id="ARBA00022729"/>
    </source>
</evidence>
<dbReference type="CDD" id="cd13585">
    <property type="entry name" value="PBP2_TMBP_like"/>
    <property type="match status" value="1"/>
</dbReference>
<dbReference type="Proteomes" id="UP000284543">
    <property type="component" value="Unassembled WGS sequence"/>
</dbReference>
<dbReference type="InterPro" id="IPR006059">
    <property type="entry name" value="SBP"/>
</dbReference>
<keyword evidence="3 5" id="KW-0732">Signal</keyword>
<dbReference type="PANTHER" id="PTHR43649">
    <property type="entry name" value="ARABINOSE-BINDING PROTEIN-RELATED"/>
    <property type="match status" value="1"/>
</dbReference>
<dbReference type="PROSITE" id="PS51257">
    <property type="entry name" value="PROKAR_LIPOPROTEIN"/>
    <property type="match status" value="1"/>
</dbReference>